<keyword evidence="1" id="KW-0472">Membrane</keyword>
<evidence type="ECO:0000313" key="2">
    <source>
        <dbReference type="EMBL" id="UXD88720.1"/>
    </source>
</evidence>
<name>A0ABY6AG27_9GAMM</name>
<dbReference type="RefSeq" id="WP_260997444.1">
    <property type="nucleotide sequence ID" value="NZ_CP054475.1"/>
</dbReference>
<accession>A0ABY6AG27</accession>
<evidence type="ECO:0000313" key="3">
    <source>
        <dbReference type="Proteomes" id="UP001065322"/>
    </source>
</evidence>
<dbReference type="CDD" id="cd06662">
    <property type="entry name" value="SURF1"/>
    <property type="match status" value="1"/>
</dbReference>
<feature type="transmembrane region" description="Helical" evidence="1">
    <location>
        <begin position="210"/>
        <end position="230"/>
    </location>
</feature>
<protein>
    <recommendedName>
        <fullName evidence="1">SURF1-like protein</fullName>
    </recommendedName>
</protein>
<dbReference type="Pfam" id="PF02104">
    <property type="entry name" value="SURF1"/>
    <property type="match status" value="1"/>
</dbReference>
<comment type="subcellular location">
    <subcellularLocation>
        <location evidence="1">Cell membrane</location>
        <topology evidence="1">Multi-pass membrane protein</topology>
    </subcellularLocation>
</comment>
<keyword evidence="1" id="KW-0812">Transmembrane</keyword>
<dbReference type="Proteomes" id="UP001065322">
    <property type="component" value="Chromosome"/>
</dbReference>
<dbReference type="EMBL" id="CP054475">
    <property type="protein sequence ID" value="UXD88720.1"/>
    <property type="molecule type" value="Genomic_DNA"/>
</dbReference>
<gene>
    <name evidence="2" type="ORF">HUF19_15330</name>
</gene>
<comment type="similarity">
    <text evidence="1">Belongs to the SURF1 family.</text>
</comment>
<keyword evidence="3" id="KW-1185">Reference proteome</keyword>
<organism evidence="2 3">
    <name type="scientific">Thalassolituus hydrocarboniclasticus</name>
    <dbReference type="NCBI Taxonomy" id="2742796"/>
    <lineage>
        <taxon>Bacteria</taxon>
        <taxon>Pseudomonadati</taxon>
        <taxon>Pseudomonadota</taxon>
        <taxon>Gammaproteobacteria</taxon>
        <taxon>Oceanospirillales</taxon>
        <taxon>Oceanospirillaceae</taxon>
        <taxon>Thalassolituus</taxon>
    </lineage>
</organism>
<proteinExistence type="inferred from homology"/>
<keyword evidence="1" id="KW-1003">Cell membrane</keyword>
<feature type="transmembrane region" description="Helical" evidence="1">
    <location>
        <begin position="27"/>
        <end position="49"/>
    </location>
</feature>
<sequence length="251" mass="28842">MAIPQVVITTVLSTADKRARSKQRWRISVWWGGWLLLGAMGLGLANWQWQRAEEKRQWQTAPRVAEVNPQSLPQMNQALQLQGIFYPQFNRWLDNRTLNGQVGLALITPLQSTDGRWWLVDRGFVATAGSRAPQPWPDTALTLQHLQGYWQPLEGRRGLLLGANDDGQRIQQLRTDVWPQLDLQPGVLHLDNGSSGRWWQPLGVSRERHLGYAAQWLLLALAALALAWRYRPKLKAQRVRVCTLKAKRRWL</sequence>
<keyword evidence="1" id="KW-1133">Transmembrane helix</keyword>
<dbReference type="InterPro" id="IPR002994">
    <property type="entry name" value="Surf1/Shy1"/>
</dbReference>
<evidence type="ECO:0000256" key="1">
    <source>
        <dbReference type="RuleBase" id="RU363076"/>
    </source>
</evidence>
<reference evidence="3" key="1">
    <citation type="submission" date="2020-06" db="EMBL/GenBank/DDBJ databases">
        <title>Thalassolituus marinus alknpb1M-1, a hydrocarbon-degrading bacterium isolated from the deep-sea overlying water using an in-situ strategy from the South China Sea basin.</title>
        <authorList>
            <person name="Dong C."/>
            <person name="Chen Y."/>
            <person name="Shao Z."/>
        </authorList>
    </citation>
    <scope>NUCLEOTIDE SEQUENCE [LARGE SCALE GENOMIC DNA]</scope>
    <source>
        <strain evidence="3">alknpb1M-1</strain>
    </source>
</reference>